<dbReference type="InterPro" id="IPR005490">
    <property type="entry name" value="LD_TPept_cat_dom"/>
</dbReference>
<dbReference type="PROSITE" id="PS52029">
    <property type="entry name" value="LD_TPASE"/>
    <property type="match status" value="1"/>
</dbReference>
<dbReference type="SUPFAM" id="SSF141523">
    <property type="entry name" value="L,D-transpeptidase catalytic domain-like"/>
    <property type="match status" value="1"/>
</dbReference>
<comment type="pathway">
    <text evidence="1 9">Cell wall biogenesis; peptidoglycan biosynthesis.</text>
</comment>
<evidence type="ECO:0000256" key="3">
    <source>
        <dbReference type="ARBA" id="ARBA00022676"/>
    </source>
</evidence>
<proteinExistence type="inferred from homology"/>
<feature type="domain" description="L,D-TPase catalytic" evidence="10">
    <location>
        <begin position="60"/>
        <end position="196"/>
    </location>
</feature>
<dbReference type="GO" id="GO:0018104">
    <property type="term" value="P:peptidoglycan-protein cross-linking"/>
    <property type="evidence" value="ECO:0007669"/>
    <property type="project" value="TreeGrafter"/>
</dbReference>
<comment type="similarity">
    <text evidence="2">Belongs to the YkuD family.</text>
</comment>
<evidence type="ECO:0000256" key="7">
    <source>
        <dbReference type="ARBA" id="ARBA00022984"/>
    </source>
</evidence>
<dbReference type="PANTHER" id="PTHR30582:SF24">
    <property type="entry name" value="L,D-TRANSPEPTIDASE ERFK_SRFK-RELATED"/>
    <property type="match status" value="1"/>
</dbReference>
<gene>
    <name evidence="11" type="ORF">GCM10011316_34360</name>
</gene>
<dbReference type="Pfam" id="PF03734">
    <property type="entry name" value="YkuD"/>
    <property type="match status" value="1"/>
</dbReference>
<evidence type="ECO:0000256" key="2">
    <source>
        <dbReference type="ARBA" id="ARBA00005992"/>
    </source>
</evidence>
<sequence length="198" mass="22365">MQSADPVTSQAPRSRFDPRYVQMYSAMPAEKFPIPAVDLTKIDPVYYRQLVNYSSPEPVGTIIVDTPNRFLYLTMENGKAMRYGVGIGRAGFEWGGSARIAYKRQWPRWTPPADMIAREPELEKYRNGMDPGLGNPLGARALYIFEGGKDTLYRVHGTSEDWSIGRAVSSGCVRLLQQDIIDLYNWVPDNSRIIVLQA</sequence>
<evidence type="ECO:0000256" key="9">
    <source>
        <dbReference type="PROSITE-ProRule" id="PRU01373"/>
    </source>
</evidence>
<keyword evidence="4" id="KW-0808">Transferase</keyword>
<evidence type="ECO:0000313" key="12">
    <source>
        <dbReference type="Proteomes" id="UP000605148"/>
    </source>
</evidence>
<organism evidence="11 12">
    <name type="scientific">Roseibium aquae</name>
    <dbReference type="NCBI Taxonomy" id="1323746"/>
    <lineage>
        <taxon>Bacteria</taxon>
        <taxon>Pseudomonadati</taxon>
        <taxon>Pseudomonadota</taxon>
        <taxon>Alphaproteobacteria</taxon>
        <taxon>Hyphomicrobiales</taxon>
        <taxon>Stappiaceae</taxon>
        <taxon>Roseibium</taxon>
    </lineage>
</organism>
<dbReference type="FunFam" id="2.40.440.10:FF:000002">
    <property type="entry name" value="L,D-transpeptidase ErfK/SrfK"/>
    <property type="match status" value="1"/>
</dbReference>
<dbReference type="EMBL" id="BMFA01000012">
    <property type="protein sequence ID" value="GGB59454.1"/>
    <property type="molecule type" value="Genomic_DNA"/>
</dbReference>
<dbReference type="GO" id="GO:0008360">
    <property type="term" value="P:regulation of cell shape"/>
    <property type="evidence" value="ECO:0007669"/>
    <property type="project" value="UniProtKB-UniRule"/>
</dbReference>
<evidence type="ECO:0000256" key="4">
    <source>
        <dbReference type="ARBA" id="ARBA00022679"/>
    </source>
</evidence>
<keyword evidence="8 9" id="KW-0961">Cell wall biogenesis/degradation</keyword>
<evidence type="ECO:0000256" key="6">
    <source>
        <dbReference type="ARBA" id="ARBA00022960"/>
    </source>
</evidence>
<protein>
    <recommendedName>
        <fullName evidence="10">L,D-TPase catalytic domain-containing protein</fullName>
    </recommendedName>
</protein>
<feature type="active site" description="Proton donor/acceptor" evidence="9">
    <location>
        <position position="156"/>
    </location>
</feature>
<evidence type="ECO:0000313" key="11">
    <source>
        <dbReference type="EMBL" id="GGB59454.1"/>
    </source>
</evidence>
<dbReference type="InterPro" id="IPR050979">
    <property type="entry name" value="LD-transpeptidase"/>
</dbReference>
<dbReference type="Gene3D" id="2.40.440.10">
    <property type="entry name" value="L,D-transpeptidase catalytic domain-like"/>
    <property type="match status" value="1"/>
</dbReference>
<reference evidence="11" key="2">
    <citation type="submission" date="2020-09" db="EMBL/GenBank/DDBJ databases">
        <authorList>
            <person name="Sun Q."/>
            <person name="Zhou Y."/>
        </authorList>
    </citation>
    <scope>NUCLEOTIDE SEQUENCE</scope>
    <source>
        <strain evidence="11">CGMCC 1.12426</strain>
    </source>
</reference>
<name>A0A916TM57_9HYPH</name>
<evidence type="ECO:0000256" key="8">
    <source>
        <dbReference type="ARBA" id="ARBA00023316"/>
    </source>
</evidence>
<comment type="caution">
    <text evidence="11">The sequence shown here is derived from an EMBL/GenBank/DDBJ whole genome shotgun (WGS) entry which is preliminary data.</text>
</comment>
<dbReference type="Proteomes" id="UP000605148">
    <property type="component" value="Unassembled WGS sequence"/>
</dbReference>
<feature type="active site" description="Nucleophile" evidence="9">
    <location>
        <position position="172"/>
    </location>
</feature>
<keyword evidence="5" id="KW-0378">Hydrolase</keyword>
<dbReference type="GO" id="GO:0071555">
    <property type="term" value="P:cell wall organization"/>
    <property type="evidence" value="ECO:0007669"/>
    <property type="project" value="UniProtKB-UniRule"/>
</dbReference>
<dbReference type="PANTHER" id="PTHR30582">
    <property type="entry name" value="L,D-TRANSPEPTIDASE"/>
    <property type="match status" value="1"/>
</dbReference>
<dbReference type="GO" id="GO:0016757">
    <property type="term" value="F:glycosyltransferase activity"/>
    <property type="evidence" value="ECO:0007669"/>
    <property type="project" value="UniProtKB-KW"/>
</dbReference>
<evidence type="ECO:0000256" key="1">
    <source>
        <dbReference type="ARBA" id="ARBA00004752"/>
    </source>
</evidence>
<dbReference type="InterPro" id="IPR038063">
    <property type="entry name" value="Transpep_catalytic_dom"/>
</dbReference>
<evidence type="ECO:0000259" key="10">
    <source>
        <dbReference type="PROSITE" id="PS52029"/>
    </source>
</evidence>
<keyword evidence="7 9" id="KW-0573">Peptidoglycan synthesis</keyword>
<keyword evidence="6 9" id="KW-0133">Cell shape</keyword>
<dbReference type="GO" id="GO:0005576">
    <property type="term" value="C:extracellular region"/>
    <property type="evidence" value="ECO:0007669"/>
    <property type="project" value="TreeGrafter"/>
</dbReference>
<accession>A0A916TM57</accession>
<dbReference type="CDD" id="cd16913">
    <property type="entry name" value="YkuD_like"/>
    <property type="match status" value="1"/>
</dbReference>
<reference evidence="11" key="1">
    <citation type="journal article" date="2014" name="Int. J. Syst. Evol. Microbiol.">
        <title>Complete genome sequence of Corynebacterium casei LMG S-19264T (=DSM 44701T), isolated from a smear-ripened cheese.</title>
        <authorList>
            <consortium name="US DOE Joint Genome Institute (JGI-PGF)"/>
            <person name="Walter F."/>
            <person name="Albersmeier A."/>
            <person name="Kalinowski J."/>
            <person name="Ruckert C."/>
        </authorList>
    </citation>
    <scope>NUCLEOTIDE SEQUENCE</scope>
    <source>
        <strain evidence="11">CGMCC 1.12426</strain>
    </source>
</reference>
<dbReference type="GO" id="GO:0071972">
    <property type="term" value="F:peptidoglycan L,D-transpeptidase activity"/>
    <property type="evidence" value="ECO:0007669"/>
    <property type="project" value="TreeGrafter"/>
</dbReference>
<evidence type="ECO:0000256" key="5">
    <source>
        <dbReference type="ARBA" id="ARBA00022801"/>
    </source>
</evidence>
<keyword evidence="3" id="KW-0328">Glycosyltransferase</keyword>
<keyword evidence="12" id="KW-1185">Reference proteome</keyword>
<dbReference type="AlphaFoldDB" id="A0A916TM57"/>